<gene>
    <name evidence="2" type="ORF">Bpfe_003588</name>
</gene>
<protein>
    <submittedName>
        <fullName evidence="2">Uncharacterized protein</fullName>
    </submittedName>
</protein>
<keyword evidence="3" id="KW-1185">Reference proteome</keyword>
<evidence type="ECO:0000313" key="3">
    <source>
        <dbReference type="Proteomes" id="UP001233172"/>
    </source>
</evidence>
<dbReference type="Proteomes" id="UP001233172">
    <property type="component" value="Unassembled WGS sequence"/>
</dbReference>
<name>A0AAD8C618_BIOPF</name>
<evidence type="ECO:0000313" key="2">
    <source>
        <dbReference type="EMBL" id="KAK0066853.1"/>
    </source>
</evidence>
<reference evidence="2" key="2">
    <citation type="submission" date="2023-04" db="EMBL/GenBank/DDBJ databases">
        <authorList>
            <person name="Bu L."/>
            <person name="Lu L."/>
            <person name="Laidemitt M.R."/>
            <person name="Zhang S.M."/>
            <person name="Mutuku M."/>
            <person name="Mkoji G."/>
            <person name="Steinauer M."/>
            <person name="Loker E.S."/>
        </authorList>
    </citation>
    <scope>NUCLEOTIDE SEQUENCE</scope>
    <source>
        <strain evidence="2">KasaAsao</strain>
        <tissue evidence="2">Whole Snail</tissue>
    </source>
</reference>
<accession>A0AAD8C618</accession>
<evidence type="ECO:0000256" key="1">
    <source>
        <dbReference type="SAM" id="Phobius"/>
    </source>
</evidence>
<organism evidence="2 3">
    <name type="scientific">Biomphalaria pfeifferi</name>
    <name type="common">Bloodfluke planorb</name>
    <name type="synonym">Freshwater snail</name>
    <dbReference type="NCBI Taxonomy" id="112525"/>
    <lineage>
        <taxon>Eukaryota</taxon>
        <taxon>Metazoa</taxon>
        <taxon>Spiralia</taxon>
        <taxon>Lophotrochozoa</taxon>
        <taxon>Mollusca</taxon>
        <taxon>Gastropoda</taxon>
        <taxon>Heterobranchia</taxon>
        <taxon>Euthyneura</taxon>
        <taxon>Panpulmonata</taxon>
        <taxon>Hygrophila</taxon>
        <taxon>Lymnaeoidea</taxon>
        <taxon>Planorbidae</taxon>
        <taxon>Biomphalaria</taxon>
    </lineage>
</organism>
<sequence length="261" mass="30324">MSPANEGVYKQFPNIIIKPYNQQDSETHCSDGLISGQDTLVMKASVIFHPKWNDWAEYLKLVIVTDTETLRPYFVDLTKSCHKQRHFSTGCFCEEHHDYVYNVTCRFQATTSLNEAHFYGEFYHYQKPKVQSIPEKFPKIYDISEMRLMVNDFEINNLNNCSFLMDTKKPTISFCCSNTPWPCETLIKSKGNTLAQSKHCVNYTSNQPPESKYTLGYIVCNNEKKSEFFICYVSNAFPLSIYLGSMIFVLILRKVFLTIFT</sequence>
<reference evidence="2" key="1">
    <citation type="journal article" date="2023" name="PLoS Negl. Trop. Dis.">
        <title>A genome sequence for Biomphalaria pfeifferi, the major vector snail for the human-infecting parasite Schistosoma mansoni.</title>
        <authorList>
            <person name="Bu L."/>
            <person name="Lu L."/>
            <person name="Laidemitt M.R."/>
            <person name="Zhang S.M."/>
            <person name="Mutuku M."/>
            <person name="Mkoji G."/>
            <person name="Steinauer M."/>
            <person name="Loker E.S."/>
        </authorList>
    </citation>
    <scope>NUCLEOTIDE SEQUENCE</scope>
    <source>
        <strain evidence="2">KasaAsao</strain>
    </source>
</reference>
<dbReference type="AlphaFoldDB" id="A0AAD8C618"/>
<keyword evidence="1" id="KW-0812">Transmembrane</keyword>
<keyword evidence="1" id="KW-1133">Transmembrane helix</keyword>
<dbReference type="EMBL" id="JASAOG010000009">
    <property type="protein sequence ID" value="KAK0066853.1"/>
    <property type="molecule type" value="Genomic_DNA"/>
</dbReference>
<proteinExistence type="predicted"/>
<comment type="caution">
    <text evidence="2">The sequence shown here is derived from an EMBL/GenBank/DDBJ whole genome shotgun (WGS) entry which is preliminary data.</text>
</comment>
<feature type="transmembrane region" description="Helical" evidence="1">
    <location>
        <begin position="232"/>
        <end position="252"/>
    </location>
</feature>
<keyword evidence="1" id="KW-0472">Membrane</keyword>